<keyword evidence="8" id="KW-0807">Transducer</keyword>
<evidence type="ECO:0000259" key="11">
    <source>
        <dbReference type="PROSITE" id="PS50111"/>
    </source>
</evidence>
<keyword evidence="3" id="KW-0488">Methylation</keyword>
<evidence type="ECO:0000313" key="13">
    <source>
        <dbReference type="EMBL" id="MFC5475773.1"/>
    </source>
</evidence>
<evidence type="ECO:0000256" key="4">
    <source>
        <dbReference type="ARBA" id="ARBA00022692"/>
    </source>
</evidence>
<sequence>MFSSLRTRLIVICVSIVVLALVILASANFTTTRNRTLESLNEQMQQLARDHSTGIADWMHSKATIVTSISMSADVADPLPFIKAAQKAGEFDDAYIAYPDRRMFAPHPMPAGYDPTVRPWYTKAVQVGGPVLTAPYVDATTGKLVVTFAEPVAGKGSVKAVSAGDVVLDSVIRNVNTIKPTPNSFAFLVDGGGTIIAHPNAAMALKPVSTLDGTLSAQKLADIERTKENSSVRLNDRDGRLFVSKIAGTDWMLVVVMDYAEATQALTSMLITSAVTALLIIALAALVLTVLVVQALKRMELIRDAMQEIASGDGDLTRRLDADGADELSQIASAFNLFVDKIADVLGEIRRTSESVKVASHEIAAGNLDLSSRTEQQASSLEETAASMEEITGTVKQSADNARQANQLAVSASTVAVKGGTVVSQVVDTMDSINASSKKIVDIIGVIDGIAFQTNILALNAAVEAARAGEQGRGFAVVASEVRNLAQRSATAAKEIKGLIGDSVDKVEVGSKLVAEAGVTMDQIVDSVKRVTDIMAEITAASQEQSTGIDQINQAISQMDQVTQQNAALVEEAAAAAASLQDHAGNLSQVVSMFKLDAAHSMPTLKPAPAAKSVQLNAKTAPQLKNASVMSLSRKAGPAKALGNDHKKVANAPASAGSAEDWEQF</sequence>
<comment type="subcellular location">
    <subcellularLocation>
        <location evidence="1">Cell membrane</location>
        <topology evidence="1">Multi-pass membrane protein</topology>
    </subcellularLocation>
</comment>
<evidence type="ECO:0000256" key="10">
    <source>
        <dbReference type="SAM" id="Phobius"/>
    </source>
</evidence>
<dbReference type="SUPFAM" id="SSF58104">
    <property type="entry name" value="Methyl-accepting chemotaxis protein (MCP) signaling domain"/>
    <property type="match status" value="1"/>
</dbReference>
<dbReference type="Gene3D" id="1.10.287.950">
    <property type="entry name" value="Methyl-accepting chemotaxis protein"/>
    <property type="match status" value="1"/>
</dbReference>
<feature type="domain" description="HAMP" evidence="12">
    <location>
        <begin position="293"/>
        <end position="347"/>
    </location>
</feature>
<protein>
    <submittedName>
        <fullName evidence="13">Methyl-accepting chemotaxis protein</fullName>
    </submittedName>
</protein>
<dbReference type="PANTHER" id="PTHR43531:SF14">
    <property type="entry name" value="METHYL-ACCEPTING CHEMOTAXIS PROTEIN I-RELATED"/>
    <property type="match status" value="1"/>
</dbReference>
<evidence type="ECO:0000256" key="6">
    <source>
        <dbReference type="ARBA" id="ARBA00023136"/>
    </source>
</evidence>
<evidence type="ECO:0000256" key="1">
    <source>
        <dbReference type="ARBA" id="ARBA00004651"/>
    </source>
</evidence>
<dbReference type="PANTHER" id="PTHR43531">
    <property type="entry name" value="PROTEIN ICFG"/>
    <property type="match status" value="1"/>
</dbReference>
<dbReference type="SMART" id="SM00304">
    <property type="entry name" value="HAMP"/>
    <property type="match status" value="1"/>
</dbReference>
<keyword evidence="4 10" id="KW-0812">Transmembrane</keyword>
<evidence type="ECO:0000259" key="12">
    <source>
        <dbReference type="PROSITE" id="PS50885"/>
    </source>
</evidence>
<feature type="transmembrane region" description="Helical" evidence="10">
    <location>
        <begin position="269"/>
        <end position="293"/>
    </location>
</feature>
<dbReference type="CDD" id="cd12912">
    <property type="entry name" value="PDC2_MCP_like"/>
    <property type="match status" value="1"/>
</dbReference>
<feature type="domain" description="Methyl-accepting transducer" evidence="11">
    <location>
        <begin position="352"/>
        <end position="581"/>
    </location>
</feature>
<comment type="caution">
    <text evidence="13">The sequence shown here is derived from an EMBL/GenBank/DDBJ whole genome shotgun (WGS) entry which is preliminary data.</text>
</comment>
<dbReference type="CDD" id="cd12913">
    <property type="entry name" value="PDC1_MCP_like"/>
    <property type="match status" value="1"/>
</dbReference>
<keyword evidence="14" id="KW-1185">Reference proteome</keyword>
<dbReference type="Pfam" id="PF00015">
    <property type="entry name" value="MCPsignal"/>
    <property type="match status" value="1"/>
</dbReference>
<dbReference type="InterPro" id="IPR029151">
    <property type="entry name" value="Sensor-like_sf"/>
</dbReference>
<evidence type="ECO:0000256" key="9">
    <source>
        <dbReference type="SAM" id="MobiDB-lite"/>
    </source>
</evidence>
<keyword evidence="5 10" id="KW-1133">Transmembrane helix</keyword>
<name>A0ABW0MCZ8_9BURK</name>
<dbReference type="SUPFAM" id="SSF103190">
    <property type="entry name" value="Sensory domain-like"/>
    <property type="match status" value="1"/>
</dbReference>
<accession>A0ABW0MCZ8</accession>
<keyword evidence="2" id="KW-1003">Cell membrane</keyword>
<dbReference type="CDD" id="cd06225">
    <property type="entry name" value="HAMP"/>
    <property type="match status" value="1"/>
</dbReference>
<dbReference type="CDD" id="cd11386">
    <property type="entry name" value="MCP_signal"/>
    <property type="match status" value="1"/>
</dbReference>
<feature type="region of interest" description="Disordered" evidence="9">
    <location>
        <begin position="628"/>
        <end position="665"/>
    </location>
</feature>
<proteinExistence type="inferred from homology"/>
<organism evidence="13 14">
    <name type="scientific">Paraherbaspirillum soli</name>
    <dbReference type="NCBI Taxonomy" id="631222"/>
    <lineage>
        <taxon>Bacteria</taxon>
        <taxon>Pseudomonadati</taxon>
        <taxon>Pseudomonadota</taxon>
        <taxon>Betaproteobacteria</taxon>
        <taxon>Burkholderiales</taxon>
        <taxon>Oxalobacteraceae</taxon>
        <taxon>Paraherbaspirillum</taxon>
    </lineage>
</organism>
<dbReference type="PROSITE" id="PS50111">
    <property type="entry name" value="CHEMOTAXIS_TRANSDUC_2"/>
    <property type="match status" value="1"/>
</dbReference>
<dbReference type="SMART" id="SM00283">
    <property type="entry name" value="MA"/>
    <property type="match status" value="1"/>
</dbReference>
<comment type="similarity">
    <text evidence="7">Belongs to the methyl-accepting chemotaxis (MCP) protein family.</text>
</comment>
<dbReference type="InterPro" id="IPR051310">
    <property type="entry name" value="MCP_chemotaxis"/>
</dbReference>
<gene>
    <name evidence="13" type="ORF">ACFPM8_17565</name>
</gene>
<dbReference type="PROSITE" id="PS50885">
    <property type="entry name" value="HAMP"/>
    <property type="match status" value="1"/>
</dbReference>
<dbReference type="InterPro" id="IPR033479">
    <property type="entry name" value="dCache_1"/>
</dbReference>
<dbReference type="InterPro" id="IPR003660">
    <property type="entry name" value="HAMP_dom"/>
</dbReference>
<dbReference type="InterPro" id="IPR004089">
    <property type="entry name" value="MCPsignal_dom"/>
</dbReference>
<dbReference type="RefSeq" id="WP_378999374.1">
    <property type="nucleotide sequence ID" value="NZ_JBHSMT010000028.1"/>
</dbReference>
<evidence type="ECO:0000256" key="2">
    <source>
        <dbReference type="ARBA" id="ARBA00022475"/>
    </source>
</evidence>
<dbReference type="Pfam" id="PF02743">
    <property type="entry name" value="dCache_1"/>
    <property type="match status" value="1"/>
</dbReference>
<dbReference type="EMBL" id="JBHSMT010000028">
    <property type="protein sequence ID" value="MFC5475773.1"/>
    <property type="molecule type" value="Genomic_DNA"/>
</dbReference>
<dbReference type="Pfam" id="PF00672">
    <property type="entry name" value="HAMP"/>
    <property type="match status" value="1"/>
</dbReference>
<keyword evidence="6 10" id="KW-0472">Membrane</keyword>
<reference evidence="14" key="1">
    <citation type="journal article" date="2019" name="Int. J. Syst. Evol. Microbiol.">
        <title>The Global Catalogue of Microorganisms (GCM) 10K type strain sequencing project: providing services to taxonomists for standard genome sequencing and annotation.</title>
        <authorList>
            <consortium name="The Broad Institute Genomics Platform"/>
            <consortium name="The Broad Institute Genome Sequencing Center for Infectious Disease"/>
            <person name="Wu L."/>
            <person name="Ma J."/>
        </authorList>
    </citation>
    <scope>NUCLEOTIDE SEQUENCE [LARGE SCALE GENOMIC DNA]</scope>
    <source>
        <strain evidence="14">JCM 17066</strain>
    </source>
</reference>
<evidence type="ECO:0000256" key="7">
    <source>
        <dbReference type="ARBA" id="ARBA00029447"/>
    </source>
</evidence>
<dbReference type="Gene3D" id="3.30.450.20">
    <property type="entry name" value="PAS domain"/>
    <property type="match status" value="2"/>
</dbReference>
<dbReference type="Proteomes" id="UP001596045">
    <property type="component" value="Unassembled WGS sequence"/>
</dbReference>
<evidence type="ECO:0000256" key="8">
    <source>
        <dbReference type="PROSITE-ProRule" id="PRU00284"/>
    </source>
</evidence>
<evidence type="ECO:0000256" key="3">
    <source>
        <dbReference type="ARBA" id="ARBA00022481"/>
    </source>
</evidence>
<evidence type="ECO:0000256" key="5">
    <source>
        <dbReference type="ARBA" id="ARBA00022989"/>
    </source>
</evidence>
<evidence type="ECO:0000313" key="14">
    <source>
        <dbReference type="Proteomes" id="UP001596045"/>
    </source>
</evidence>